<dbReference type="InterPro" id="IPR036116">
    <property type="entry name" value="FN3_sf"/>
</dbReference>
<reference evidence="2 3" key="1">
    <citation type="submission" date="2021-05" db="EMBL/GenBank/DDBJ databases">
        <title>A Polyphasic approach of four new species of the genus Ohtaekwangia: Ohtaekwangia histidinii sp. nov., Ohtaekwangia cretensis sp. nov., Ohtaekwangia indiensis sp. nov., Ohtaekwangia reichenbachii sp. nov. from diverse environment.</title>
        <authorList>
            <person name="Octaviana S."/>
        </authorList>
    </citation>
    <scope>NUCLEOTIDE SEQUENCE [LARGE SCALE GENOMIC DNA]</scope>
    <source>
        <strain evidence="2 3">PWU20</strain>
    </source>
</reference>
<dbReference type="NCBIfam" id="TIGR04183">
    <property type="entry name" value="Por_Secre_tail"/>
    <property type="match status" value="1"/>
</dbReference>
<comment type="caution">
    <text evidence="2">The sequence shown here is derived from an EMBL/GenBank/DDBJ whole genome shotgun (WGS) entry which is preliminary data.</text>
</comment>
<evidence type="ECO:0000313" key="3">
    <source>
        <dbReference type="Proteomes" id="UP000772618"/>
    </source>
</evidence>
<dbReference type="InterPro" id="IPR003961">
    <property type="entry name" value="FN3_dom"/>
</dbReference>
<dbReference type="RefSeq" id="WP_254152790.1">
    <property type="nucleotide sequence ID" value="NZ_JAHESD010000009.1"/>
</dbReference>
<dbReference type="PANTHER" id="PTHR23150">
    <property type="entry name" value="SULFATASE MODIFYING FACTOR 1, 2"/>
    <property type="match status" value="1"/>
</dbReference>
<gene>
    <name evidence="2" type="ORF">KK060_05995</name>
</gene>
<accession>A0ABS5VNV4</accession>
<dbReference type="PROSITE" id="PS50853">
    <property type="entry name" value="FN3"/>
    <property type="match status" value="1"/>
</dbReference>
<organism evidence="2 3">
    <name type="scientific">Chryseosolibacter indicus</name>
    <dbReference type="NCBI Taxonomy" id="2782351"/>
    <lineage>
        <taxon>Bacteria</taxon>
        <taxon>Pseudomonadati</taxon>
        <taxon>Bacteroidota</taxon>
        <taxon>Cytophagia</taxon>
        <taxon>Cytophagales</taxon>
        <taxon>Chryseotaleaceae</taxon>
        <taxon>Chryseosolibacter</taxon>
    </lineage>
</organism>
<dbReference type="InterPro" id="IPR026444">
    <property type="entry name" value="Secre_tail"/>
</dbReference>
<dbReference type="Pfam" id="PF18962">
    <property type="entry name" value="Por_Secre_tail"/>
    <property type="match status" value="1"/>
</dbReference>
<dbReference type="CDD" id="cd00063">
    <property type="entry name" value="FN3"/>
    <property type="match status" value="1"/>
</dbReference>
<dbReference type="Proteomes" id="UP000772618">
    <property type="component" value="Unassembled WGS sequence"/>
</dbReference>
<evidence type="ECO:0000313" key="2">
    <source>
        <dbReference type="EMBL" id="MBT1702821.1"/>
    </source>
</evidence>
<dbReference type="InterPro" id="IPR051043">
    <property type="entry name" value="Sulfatase_Mod_Factor_Kinase"/>
</dbReference>
<dbReference type="SUPFAM" id="SSF49452">
    <property type="entry name" value="Starch-binding domain-like"/>
    <property type="match status" value="1"/>
</dbReference>
<dbReference type="InterPro" id="IPR042095">
    <property type="entry name" value="SUMF_sf"/>
</dbReference>
<sequence>MIRPTKIVLVAQLVLICLFNNISRAGTPPLKPVLTLPSRNETKVPLMQYLEWLPSIDPEGDSLAYDIYLGTDSSPSLFRANLYNNWMNEEQNEFVTIIQVNTPNGIEKRYNFIPLLEIFLPETVYYWRVVAKDTEGNETSSEIFTFTTARQNRYPSAPELLLPTDKSVNVTKSSVTLKWKPSVDSDGDQTIYKLFFSEDPVFSSGSLIVDNLTTSFYTFIYDLKDQQTYYWKVVAVDGYDQSNVLGKEIWSFTIENYINDTPEPPLLTFPINGAINIGNSVKLTWNPSYDKDGDHVTYDVYADKNPNPTTLIASGISQNYYITSFEGTDTYYWKIVAHDPKGATSQSKSISSFKPWLTAYGGEIEMVNVEGGTFTMGQNSSIATWESPPHNVTVSDFQISKYEVTYAQFVKFLNCIKNDVKLMESVKSHRVLAFPYVDVYFARKGVGSELYCQLVQVFDATNVTRPVGYETYFDCPIIWDGTSFSVDPAFVNHPVNFCYYDGARFFAEWAGLSIPTEAEWEYAASGGKYTHNYIYSGSNNYNDVAAETQTFNFYSIPTEPIGTKLPNELNVYDMTGPIGEWCLDYFDRQFYANSPAVNPVATSNSDLFYGHIMRGHEYIKKRDSFHNNNPGGIRLVKRNFSTFTVSGTVVKDNFYVIPGLHIKGFELPVRCDKLGYYFFAAQKGWSGTITPYYPGYLFSPENFAITNLEGDIRVRFACSYVGEQTVTGKILDEQGKPLKNVKITAGFEETTTNDDGIYKIEITKYSSFHITPSYNGLAFTPSAIEINDITSDLLNRNFTAAALEVFNITGTVKDSDGNLLTGVTVSGAPSKVVTDKNGFYSITTTKGWSGKLTPENINYIFSPSSIQITSLTGNLNDVNFTGAIKTYTVAGKVLDVSGSPVGGVTIDYGTGKVKTNETGVYSFTVTSGWSGTIIPLLEGSIFAPDQVTINTIDGNQLNNLFQLKSTNTFLLTGSIVDDGGYPLARITLNGLPQGVLTDDKGNFAVEVPLGWSGTIAPFASQYNFSPAEMRVGPVKSNINNIYFRGSIITNTNDDVLFEIHIYPNPSNGLFIIELRENQLPISLMVYDFVGRSIKTEISQLKNDTTLHLAIPHKGIYNLVVRFANGHIYSKKVVVK</sequence>
<dbReference type="SUPFAM" id="SSF49265">
    <property type="entry name" value="Fibronectin type III"/>
    <property type="match status" value="1"/>
</dbReference>
<name>A0ABS5VNV4_9BACT</name>
<dbReference type="InterPro" id="IPR013784">
    <property type="entry name" value="Carb-bd-like_fold"/>
</dbReference>
<feature type="domain" description="Fibronectin type-III" evidence="1">
    <location>
        <begin position="157"/>
        <end position="264"/>
    </location>
</feature>
<evidence type="ECO:0000259" key="1">
    <source>
        <dbReference type="PROSITE" id="PS50853"/>
    </source>
</evidence>
<dbReference type="InterPro" id="IPR005532">
    <property type="entry name" value="SUMF_dom"/>
</dbReference>
<dbReference type="Pfam" id="PF03781">
    <property type="entry name" value="FGE-sulfatase"/>
    <property type="match status" value="1"/>
</dbReference>
<dbReference type="SUPFAM" id="SSF49464">
    <property type="entry name" value="Carboxypeptidase regulatory domain-like"/>
    <property type="match status" value="2"/>
</dbReference>
<dbReference type="Gene3D" id="3.90.1580.10">
    <property type="entry name" value="paralog of FGE (formylglycine-generating enzyme)"/>
    <property type="match status" value="1"/>
</dbReference>
<protein>
    <submittedName>
        <fullName evidence="2">SUMF1/EgtB/PvdO family nonheme iron enzyme</fullName>
    </submittedName>
</protein>
<dbReference type="InterPro" id="IPR008969">
    <property type="entry name" value="CarboxyPept-like_regulatory"/>
</dbReference>
<dbReference type="Gene3D" id="2.60.40.10">
    <property type="entry name" value="Immunoglobulins"/>
    <property type="match status" value="3"/>
</dbReference>
<dbReference type="SUPFAM" id="SSF56436">
    <property type="entry name" value="C-type lectin-like"/>
    <property type="match status" value="1"/>
</dbReference>
<dbReference type="EMBL" id="JAHESD010000009">
    <property type="protein sequence ID" value="MBT1702821.1"/>
    <property type="molecule type" value="Genomic_DNA"/>
</dbReference>
<dbReference type="PANTHER" id="PTHR23150:SF19">
    <property type="entry name" value="FORMYLGLYCINE-GENERATING ENZYME"/>
    <property type="match status" value="1"/>
</dbReference>
<proteinExistence type="predicted"/>
<keyword evidence="3" id="KW-1185">Reference proteome</keyword>
<dbReference type="InterPro" id="IPR013783">
    <property type="entry name" value="Ig-like_fold"/>
</dbReference>
<dbReference type="InterPro" id="IPR016187">
    <property type="entry name" value="CTDL_fold"/>
</dbReference>